<feature type="region of interest" description="Disordered" evidence="1">
    <location>
        <begin position="579"/>
        <end position="606"/>
    </location>
</feature>
<proteinExistence type="predicted"/>
<protein>
    <submittedName>
        <fullName evidence="2">Uncharacterized protein</fullName>
    </submittedName>
</protein>
<gene>
    <name evidence="2" type="ORF">M8445_07310</name>
</gene>
<keyword evidence="3" id="KW-1185">Reference proteome</keyword>
<feature type="compositionally biased region" description="Polar residues" evidence="1">
    <location>
        <begin position="597"/>
        <end position="606"/>
    </location>
</feature>
<dbReference type="RefSeq" id="WP_273990711.1">
    <property type="nucleotide sequence ID" value="NZ_BAABQT010000032.1"/>
</dbReference>
<name>A0ABY7V7E8_9DEIO</name>
<accession>A0ABY7V7E8</accession>
<dbReference type="Proteomes" id="UP001217044">
    <property type="component" value="Chromosome"/>
</dbReference>
<evidence type="ECO:0000313" key="3">
    <source>
        <dbReference type="Proteomes" id="UP001217044"/>
    </source>
</evidence>
<evidence type="ECO:0000256" key="1">
    <source>
        <dbReference type="SAM" id="MobiDB-lite"/>
    </source>
</evidence>
<dbReference type="Pfam" id="PF24389">
    <property type="entry name" value="ORC-CDC6-like"/>
    <property type="match status" value="1"/>
</dbReference>
<organism evidence="2 3">
    <name type="scientific">Deinococcus aquaticus</name>
    <dbReference type="NCBI Taxonomy" id="328692"/>
    <lineage>
        <taxon>Bacteria</taxon>
        <taxon>Thermotogati</taxon>
        <taxon>Deinococcota</taxon>
        <taxon>Deinococci</taxon>
        <taxon>Deinococcales</taxon>
        <taxon>Deinococcaceae</taxon>
        <taxon>Deinococcus</taxon>
    </lineage>
</organism>
<reference evidence="2 3" key="1">
    <citation type="submission" date="2022-12" db="EMBL/GenBank/DDBJ databases">
        <title>Genome Sequence of Deinococcus aquaticus Type Strain PB314.</title>
        <authorList>
            <person name="Albert C."/>
            <person name="Hill J."/>
            <person name="Boren L."/>
            <person name="Scholz-Ng S."/>
            <person name="Fatema N."/>
            <person name="Grosso R."/>
            <person name="Soboslay E."/>
            <person name="Tuohy J."/>
        </authorList>
    </citation>
    <scope>NUCLEOTIDE SEQUENCE [LARGE SCALE GENOMIC DNA]</scope>
    <source>
        <strain evidence="2 3">PB-314</strain>
    </source>
</reference>
<dbReference type="EMBL" id="CP115165">
    <property type="protein sequence ID" value="WDA59996.1"/>
    <property type="molecule type" value="Genomic_DNA"/>
</dbReference>
<evidence type="ECO:0000313" key="2">
    <source>
        <dbReference type="EMBL" id="WDA59996.1"/>
    </source>
</evidence>
<sequence>MENRDSEGRLSQAFTYKSEWLVKDAALLLKKPNYLSELELERPVIMTGSRGSGKTTAFLFLWHGNKAINIENLGSQRYFGLYHRIDTSVCYSFSGGNLPIEAWEKIFSHYINLIICDLIVEFVQSHEGVAVSEDHLSRASRILFGEDKIFDISSRIQEELTHLSDNVANISRSDFSGHLSALKTPIDIILDGISIKGSKNSIPFYFMFDEFENLLDYQQAILNTLLKHFTRSAYVKIGVRPLGRSAFNTINKNELLRSPDDFHSINVDDSVRKGYREFARSICNARLKYLGESYINSSIESLLEELSDEEEAKLLNVGKYNNPFFTHLELDDLSKIKGVPSLKIAFLRYWADGHNIKYDAIFDQYQRNKKMWDSRYANYKYAVLFAIGRGNRIRKYYCGWETIVILSHYNIRYLLEMIETMILFSASKEGRIEKIHPDIQTRAAMAIGEKNLHQIEGLSVYGRKIIKLMFGLGRIFEHLAAYPERRSPETNQFRVNDLQANSEAQKIIELAVQHSGIVRVNASKLTSIADTREYEYMLHPIFSPYFIFSHRKKRKISLTSDDISEIIEDPKSAVQRIINRSTQTKDSAPPDNKHSKSSQPSLFDNI</sequence>
<dbReference type="InterPro" id="IPR056955">
    <property type="entry name" value="ORC-CDC6-like"/>
</dbReference>